<name>A0A1B6VYC5_9NEIS</name>
<reference evidence="2" key="1">
    <citation type="submission" date="2016-05" db="EMBL/GenBank/DDBJ databases">
        <title>Draft genome of Corynebacterium afermentans subsp. afermentans LCDC 88199T.</title>
        <authorList>
            <person name="Bernier A.-M."/>
            <person name="Bernard K."/>
        </authorList>
    </citation>
    <scope>NUCLEOTIDE SEQUENCE [LARGE SCALE GENOMIC DNA]</scope>
    <source>
        <strain evidence="2">NML130454</strain>
    </source>
</reference>
<organism evidence="1 2">
    <name type="scientific">Eikenella halliae</name>
    <dbReference type="NCBI Taxonomy" id="1795832"/>
    <lineage>
        <taxon>Bacteria</taxon>
        <taxon>Pseudomonadati</taxon>
        <taxon>Pseudomonadota</taxon>
        <taxon>Betaproteobacteria</taxon>
        <taxon>Neisseriales</taxon>
        <taxon>Neisseriaceae</taxon>
        <taxon>Eikenella</taxon>
    </lineage>
</organism>
<dbReference type="STRING" id="1795832.A7Q00_06920"/>
<accession>A0A1B6VYC5</accession>
<dbReference type="EMBL" id="LXSQ01000017">
    <property type="protein sequence ID" value="OAM42535.1"/>
    <property type="molecule type" value="Genomic_DNA"/>
</dbReference>
<dbReference type="OrthoDB" id="6703119at2"/>
<keyword evidence="2" id="KW-1185">Reference proteome</keyword>
<proteinExistence type="predicted"/>
<dbReference type="AlphaFoldDB" id="A0A1B6VYC5"/>
<dbReference type="RefSeq" id="WP_064089856.1">
    <property type="nucleotide sequence ID" value="NZ_LXSQ01000017.1"/>
</dbReference>
<comment type="caution">
    <text evidence="1">The sequence shown here is derived from an EMBL/GenBank/DDBJ whole genome shotgun (WGS) entry which is preliminary data.</text>
</comment>
<evidence type="ECO:0000313" key="2">
    <source>
        <dbReference type="Proteomes" id="UP000077726"/>
    </source>
</evidence>
<gene>
    <name evidence="1" type="ORF">A7Q00_06920</name>
</gene>
<dbReference type="Proteomes" id="UP000077726">
    <property type="component" value="Unassembled WGS sequence"/>
</dbReference>
<protein>
    <submittedName>
        <fullName evidence="1">Uncharacterized protein</fullName>
    </submittedName>
</protein>
<sequence>MKPTVYETVRLLQQTIPLPVQAVLALLKQHGSPEAARAAYRADQIAHISQTAGCSETEAAEHYDKHQGNTERAIRAILRTPVYLGEPVINGEKSGYAITPLDEKGNEAAGRHAFIQSENFEPVKPLFAPYFPRQCPLSGQEEHGLNPTSDNYFPAAQCLEIADRLRQTASGMPDNGTTRLFLAVAAYLETSCRQADCRYLDFYGTL</sequence>
<evidence type="ECO:0000313" key="1">
    <source>
        <dbReference type="EMBL" id="OAM42535.1"/>
    </source>
</evidence>